<reference evidence="6 7" key="1">
    <citation type="journal article" date="2016" name="MBio">
        <title>Lateral Gene Transfer in a Heavy Metal-Contaminated-Groundwater Microbial Community.</title>
        <authorList>
            <person name="Hemme C.L."/>
            <person name="Green S.J."/>
            <person name="Rishishwar L."/>
            <person name="Prakash O."/>
            <person name="Pettenato A."/>
            <person name="Chakraborty R."/>
            <person name="Deutschbauer A.M."/>
            <person name="Van Nostrand J.D."/>
            <person name="Wu L."/>
            <person name="He Z."/>
            <person name="Jordan I.K."/>
            <person name="Hazen T.C."/>
            <person name="Arkin A.P."/>
            <person name="Kostka J.E."/>
            <person name="Zhou J."/>
        </authorList>
    </citation>
    <scope>NUCLEOTIDE SEQUENCE [LARGE SCALE GENOMIC DNA]</scope>
    <source>
        <strain evidence="6 7">FW104-T7</strain>
    </source>
</reference>
<dbReference type="eggNOG" id="COG2094">
    <property type="taxonomic scope" value="Bacteria"/>
</dbReference>
<dbReference type="EC" id="3.2.2.-" evidence="5"/>
<dbReference type="CDD" id="cd00540">
    <property type="entry name" value="AAG"/>
    <property type="match status" value="1"/>
</dbReference>
<protein>
    <recommendedName>
        <fullName evidence="5">Putative 3-methyladenine DNA glycosylase</fullName>
        <ecNumber evidence="5">3.2.2.-</ecNumber>
    </recommendedName>
</protein>
<dbReference type="Gene3D" id="3.10.300.10">
    <property type="entry name" value="Methylpurine-DNA glycosylase (MPG)"/>
    <property type="match status" value="1"/>
</dbReference>
<keyword evidence="7" id="KW-1185">Reference proteome</keyword>
<evidence type="ECO:0000256" key="3">
    <source>
        <dbReference type="ARBA" id="ARBA00022801"/>
    </source>
</evidence>
<name>A0A154QFT8_9GAMM</name>
<dbReference type="AlphaFoldDB" id="A0A154QFT8"/>
<sequence>MALGRAFYRRDPRAVALDLLNKVLLNADGRSGRIVEIEAYCGAADAAAHSWRGRTARNATMFGAPGLLYVYFTYGMHWCCNPVCGEEGEGVAVLLRALAPLTGLAAMRTARPGCRSDRDLCRGPARLCQAMGIGRAQDGIDLVGGAGGFSIVDDGVPPPAAPVATTRVGITRAADEPWRWYVPGEPHVSRR</sequence>
<evidence type="ECO:0000256" key="4">
    <source>
        <dbReference type="ARBA" id="ARBA00023204"/>
    </source>
</evidence>
<dbReference type="InterPro" id="IPR003180">
    <property type="entry name" value="MPG"/>
</dbReference>
<organism evidence="6 7">
    <name type="scientific">Rhodanobacter thiooxydans</name>
    <dbReference type="NCBI Taxonomy" id="416169"/>
    <lineage>
        <taxon>Bacteria</taxon>
        <taxon>Pseudomonadati</taxon>
        <taxon>Pseudomonadota</taxon>
        <taxon>Gammaproteobacteria</taxon>
        <taxon>Lysobacterales</taxon>
        <taxon>Rhodanobacteraceae</taxon>
        <taxon>Rhodanobacter</taxon>
    </lineage>
</organism>
<keyword evidence="4 5" id="KW-0234">DNA repair</keyword>
<dbReference type="InterPro" id="IPR011034">
    <property type="entry name" value="Formyl_transferase-like_C_sf"/>
</dbReference>
<dbReference type="GO" id="GO:0006284">
    <property type="term" value="P:base-excision repair"/>
    <property type="evidence" value="ECO:0007669"/>
    <property type="project" value="InterPro"/>
</dbReference>
<proteinExistence type="inferred from homology"/>
<dbReference type="PANTHER" id="PTHR10429:SF0">
    <property type="entry name" value="DNA-3-METHYLADENINE GLYCOSYLASE"/>
    <property type="match status" value="1"/>
</dbReference>
<dbReference type="PANTHER" id="PTHR10429">
    <property type="entry name" value="DNA-3-METHYLADENINE GLYCOSYLASE"/>
    <property type="match status" value="1"/>
</dbReference>
<accession>A0A154QFT8</accession>
<comment type="similarity">
    <text evidence="1 5">Belongs to the DNA glycosylase MPG family.</text>
</comment>
<evidence type="ECO:0000313" key="7">
    <source>
        <dbReference type="Proteomes" id="UP000076131"/>
    </source>
</evidence>
<dbReference type="FunFam" id="3.10.300.10:FF:000001">
    <property type="entry name" value="Putative 3-methyladenine DNA glycosylase"/>
    <property type="match status" value="1"/>
</dbReference>
<dbReference type="STRING" id="416169.RHOFW104T7_16675"/>
<evidence type="ECO:0000256" key="1">
    <source>
        <dbReference type="ARBA" id="ARBA00009232"/>
    </source>
</evidence>
<dbReference type="GO" id="GO:0003677">
    <property type="term" value="F:DNA binding"/>
    <property type="evidence" value="ECO:0007669"/>
    <property type="project" value="InterPro"/>
</dbReference>
<dbReference type="InterPro" id="IPR036995">
    <property type="entry name" value="MPG_sf"/>
</dbReference>
<keyword evidence="2 5" id="KW-0227">DNA damage</keyword>
<comment type="caution">
    <text evidence="6">The sequence shown here is derived from an EMBL/GenBank/DDBJ whole genome shotgun (WGS) entry which is preliminary data.</text>
</comment>
<dbReference type="NCBIfam" id="TIGR00567">
    <property type="entry name" value="3mg"/>
    <property type="match status" value="1"/>
</dbReference>
<evidence type="ECO:0000256" key="2">
    <source>
        <dbReference type="ARBA" id="ARBA00022763"/>
    </source>
</evidence>
<dbReference type="GO" id="GO:0003905">
    <property type="term" value="F:alkylbase DNA N-glycosylase activity"/>
    <property type="evidence" value="ECO:0007669"/>
    <property type="project" value="InterPro"/>
</dbReference>
<keyword evidence="3 5" id="KW-0378">Hydrolase</keyword>
<dbReference type="Pfam" id="PF02245">
    <property type="entry name" value="Pur_DNA_glyco"/>
    <property type="match status" value="1"/>
</dbReference>
<dbReference type="EMBL" id="LVJS01000053">
    <property type="protein sequence ID" value="KZC22787.1"/>
    <property type="molecule type" value="Genomic_DNA"/>
</dbReference>
<gene>
    <name evidence="6" type="ORF">RHOFW104T7_16675</name>
</gene>
<dbReference type="HAMAP" id="MF_00527">
    <property type="entry name" value="3MGH"/>
    <property type="match status" value="1"/>
</dbReference>
<dbReference type="SUPFAM" id="SSF50486">
    <property type="entry name" value="FMT C-terminal domain-like"/>
    <property type="match status" value="1"/>
</dbReference>
<evidence type="ECO:0000313" key="6">
    <source>
        <dbReference type="EMBL" id="KZC22787.1"/>
    </source>
</evidence>
<dbReference type="Proteomes" id="UP000076131">
    <property type="component" value="Unassembled WGS sequence"/>
</dbReference>
<evidence type="ECO:0000256" key="5">
    <source>
        <dbReference type="HAMAP-Rule" id="MF_00527"/>
    </source>
</evidence>
<dbReference type="NCBIfam" id="NF002003">
    <property type="entry name" value="PRK00802.1-3"/>
    <property type="match status" value="1"/>
</dbReference>